<name>A0A1M5F062_9BACT</name>
<proteinExistence type="predicted"/>
<keyword evidence="1" id="KW-1133">Transmembrane helix</keyword>
<evidence type="ECO:0000313" key="2">
    <source>
        <dbReference type="EMBL" id="SHF84864.1"/>
    </source>
</evidence>
<evidence type="ECO:0000313" key="3">
    <source>
        <dbReference type="Proteomes" id="UP000184076"/>
    </source>
</evidence>
<evidence type="ECO:0000256" key="1">
    <source>
        <dbReference type="SAM" id="Phobius"/>
    </source>
</evidence>
<feature type="transmembrane region" description="Helical" evidence="1">
    <location>
        <begin position="7"/>
        <end position="26"/>
    </location>
</feature>
<keyword evidence="1" id="KW-0472">Membrane</keyword>
<dbReference type="OrthoDB" id="5520879at2"/>
<gene>
    <name evidence="2" type="ORF">SAMN02745206_02777</name>
</gene>
<feature type="transmembrane region" description="Helical" evidence="1">
    <location>
        <begin position="46"/>
        <end position="65"/>
    </location>
</feature>
<dbReference type="RefSeq" id="WP_073040476.1">
    <property type="nucleotide sequence ID" value="NZ_FQVB01000029.1"/>
</dbReference>
<dbReference type="EMBL" id="FQVB01000029">
    <property type="protein sequence ID" value="SHF84864.1"/>
    <property type="molecule type" value="Genomic_DNA"/>
</dbReference>
<sequence>MFKGLPKVFWAGMGLLYGWFFLFFLLEITVPGFPLKKFLGIPGCYLYNWILALWVLNMIVAVIFYRSEETREERKAKK</sequence>
<dbReference type="STRING" id="1121391.SAMN02745206_02777"/>
<keyword evidence="1" id="KW-0812">Transmembrane</keyword>
<dbReference type="AlphaFoldDB" id="A0A1M5F062"/>
<protein>
    <submittedName>
        <fullName evidence="2">Uncharacterized protein</fullName>
    </submittedName>
</protein>
<keyword evidence="3" id="KW-1185">Reference proteome</keyword>
<reference evidence="3" key="1">
    <citation type="submission" date="2016-11" db="EMBL/GenBank/DDBJ databases">
        <authorList>
            <person name="Varghese N."/>
            <person name="Submissions S."/>
        </authorList>
    </citation>
    <scope>NUCLEOTIDE SEQUENCE [LARGE SCALE GENOMIC DNA]</scope>
    <source>
        <strain evidence="3">DSM 9756</strain>
    </source>
</reference>
<dbReference type="Proteomes" id="UP000184076">
    <property type="component" value="Unassembled WGS sequence"/>
</dbReference>
<organism evidence="2 3">
    <name type="scientific">Desulfacinum infernum DSM 9756</name>
    <dbReference type="NCBI Taxonomy" id="1121391"/>
    <lineage>
        <taxon>Bacteria</taxon>
        <taxon>Pseudomonadati</taxon>
        <taxon>Thermodesulfobacteriota</taxon>
        <taxon>Syntrophobacteria</taxon>
        <taxon>Syntrophobacterales</taxon>
        <taxon>Syntrophobacteraceae</taxon>
        <taxon>Desulfacinum</taxon>
    </lineage>
</organism>
<accession>A0A1M5F062</accession>